<comment type="caution">
    <text evidence="1">The sequence shown here is derived from an EMBL/GenBank/DDBJ whole genome shotgun (WGS) entry which is preliminary data.</text>
</comment>
<dbReference type="SUPFAM" id="SSF56059">
    <property type="entry name" value="Glutathione synthetase ATP-binding domain-like"/>
    <property type="match status" value="1"/>
</dbReference>
<evidence type="ECO:0000313" key="1">
    <source>
        <dbReference type="EMBL" id="EKE30294.1"/>
    </source>
</evidence>
<protein>
    <recommendedName>
        <fullName evidence="2">ATP-grasp domain-containing protein</fullName>
    </recommendedName>
</protein>
<dbReference type="AlphaFoldDB" id="K2GIL5"/>
<evidence type="ECO:0008006" key="2">
    <source>
        <dbReference type="Google" id="ProtNLM"/>
    </source>
</evidence>
<name>K2GIL5_9BACT</name>
<organism evidence="1">
    <name type="scientific">uncultured bacterium</name>
    <name type="common">gcode 4</name>
    <dbReference type="NCBI Taxonomy" id="1234023"/>
    <lineage>
        <taxon>Bacteria</taxon>
        <taxon>environmental samples</taxon>
    </lineage>
</organism>
<gene>
    <name evidence="1" type="ORF">ACD_2C00013G0002</name>
</gene>
<proteinExistence type="predicted"/>
<dbReference type="EMBL" id="AMFJ01000013">
    <property type="protein sequence ID" value="EKE30294.1"/>
    <property type="molecule type" value="Genomic_DNA"/>
</dbReference>
<reference evidence="1" key="1">
    <citation type="journal article" date="2012" name="Science">
        <title>Fermentation, hydrogen, and sulfur metabolism in multiple uncultivated bacterial phyla.</title>
        <authorList>
            <person name="Wrighton K.C."/>
            <person name="Thomas B.C."/>
            <person name="Sharon I."/>
            <person name="Miller C.S."/>
            <person name="Castelle C.J."/>
            <person name="VerBerkmoes N.C."/>
            <person name="Wilkins M.J."/>
            <person name="Hettich R.L."/>
            <person name="Lipton M.S."/>
            <person name="Williams K.H."/>
            <person name="Long P.E."/>
            <person name="Banfield J.F."/>
        </authorList>
    </citation>
    <scope>NUCLEOTIDE SEQUENCE [LARGE SCALE GENOMIC DNA]</scope>
</reference>
<accession>K2GIL5</accession>
<sequence length="394" mass="47085">MDRNQIEFSDAHQTLWINPVINTETGSSYGEVNIFLWWMHQESLTMAKAIHLCKQAYQEKINIILGNIDNRWMYIFDWTDFHTCIAPGMYNYSLFRDQVKALCNWDAIWFEKYWENKFLAWTVLRANDINMPPEIAFKVKHNLSWSNESKIGKIFSLMSERWWLVLKPSEEKCWNGVHVLKCDDLRSDFYEHYIKWKKTQLIQRKIDSFPIFIDSIRKDWNLRVLITYEPKKGKYKSAWMIWRIDDDWVPVNISIAAEYISFEEISRLAGWSDEQTAKIRADIDDIAIKSVTALMQRTRRNKDVLDELINHQDLAWVDIIINEQLEPVVIEVNPASSGWCYQLMKFEWIETIFPIAEAILFKTVQMARILEYSREWTSEERRKEIERLVAETNP</sequence>